<feature type="domain" description="Response regulatory" evidence="2">
    <location>
        <begin position="5"/>
        <end position="126"/>
    </location>
</feature>
<dbReference type="InterPro" id="IPR001789">
    <property type="entry name" value="Sig_transdc_resp-reg_receiver"/>
</dbReference>
<dbReference type="EMBL" id="BAABQU010000031">
    <property type="protein sequence ID" value="GAA5440906.1"/>
    <property type="molecule type" value="Genomic_DNA"/>
</dbReference>
<protein>
    <submittedName>
        <fullName evidence="3">Response regulator rcp1</fullName>
    </submittedName>
</protein>
<keyword evidence="4" id="KW-1185">Reference proteome</keyword>
<accession>A0ABP9UDR7</accession>
<gene>
    <name evidence="3" type="primary">rcp1_3</name>
    <name evidence="3" type="ORF">Dcae01_02434</name>
</gene>
<feature type="modified residue" description="4-aspartylphosphate" evidence="1">
    <location>
        <position position="59"/>
    </location>
</feature>
<dbReference type="InterPro" id="IPR011006">
    <property type="entry name" value="CheY-like_superfamily"/>
</dbReference>
<dbReference type="InterPro" id="IPR052893">
    <property type="entry name" value="TCS_response_regulator"/>
</dbReference>
<organism evidence="3 4">
    <name type="scientific">Deinococcus caeni</name>
    <dbReference type="NCBI Taxonomy" id="569127"/>
    <lineage>
        <taxon>Bacteria</taxon>
        <taxon>Thermotogati</taxon>
        <taxon>Deinococcota</taxon>
        <taxon>Deinococci</taxon>
        <taxon>Deinococcales</taxon>
        <taxon>Deinococcaceae</taxon>
        <taxon>Deinococcus</taxon>
    </lineage>
</organism>
<dbReference type="PROSITE" id="PS50110">
    <property type="entry name" value="RESPONSE_REGULATORY"/>
    <property type="match status" value="1"/>
</dbReference>
<evidence type="ECO:0000313" key="3">
    <source>
        <dbReference type="EMBL" id="GAA5440906.1"/>
    </source>
</evidence>
<evidence type="ECO:0000313" key="4">
    <source>
        <dbReference type="Proteomes" id="UP001423409"/>
    </source>
</evidence>
<dbReference type="Gene3D" id="3.40.50.2300">
    <property type="match status" value="1"/>
</dbReference>
<dbReference type="Pfam" id="PF00072">
    <property type="entry name" value="Response_reg"/>
    <property type="match status" value="1"/>
</dbReference>
<keyword evidence="1" id="KW-0597">Phosphoprotein</keyword>
<evidence type="ECO:0000256" key="1">
    <source>
        <dbReference type="PROSITE-ProRule" id="PRU00169"/>
    </source>
</evidence>
<dbReference type="SMART" id="SM00448">
    <property type="entry name" value="REC"/>
    <property type="match status" value="1"/>
</dbReference>
<evidence type="ECO:0000259" key="2">
    <source>
        <dbReference type="PROSITE" id="PS50110"/>
    </source>
</evidence>
<sequence length="142" mass="16281">MHPHPILIVEDSDEDFEAIGWAMRRLGRHDPLERCQDGDEATERLLDRARPWPRLVLLDLNLPGTDGREVLALIRRDPYLRPLPVVVLSTSASDEDVNACYELGVNAYLIKPVNFEQFTEQLRVTLDFWLGLARLPDPPERA</sequence>
<comment type="caution">
    <text evidence="3">The sequence shown here is derived from an EMBL/GenBank/DDBJ whole genome shotgun (WGS) entry which is preliminary data.</text>
</comment>
<dbReference type="RefSeq" id="WP_345445829.1">
    <property type="nucleotide sequence ID" value="NZ_BAABQU010000031.1"/>
</dbReference>
<name>A0ABP9UDR7_9DEIO</name>
<proteinExistence type="predicted"/>
<dbReference type="Proteomes" id="UP001423409">
    <property type="component" value="Unassembled WGS sequence"/>
</dbReference>
<dbReference type="SUPFAM" id="SSF52172">
    <property type="entry name" value="CheY-like"/>
    <property type="match status" value="1"/>
</dbReference>
<reference evidence="3 4" key="1">
    <citation type="submission" date="2024-02" db="EMBL/GenBank/DDBJ databases">
        <title>Deinococcus caeni NBRC 101312.</title>
        <authorList>
            <person name="Ichikawa N."/>
            <person name="Katano-Makiyama Y."/>
            <person name="Hidaka K."/>
        </authorList>
    </citation>
    <scope>NUCLEOTIDE SEQUENCE [LARGE SCALE GENOMIC DNA]</scope>
    <source>
        <strain evidence="3 4">NBRC 101312</strain>
    </source>
</reference>
<dbReference type="CDD" id="cd17557">
    <property type="entry name" value="REC_Rcp-like"/>
    <property type="match status" value="1"/>
</dbReference>
<dbReference type="PANTHER" id="PTHR44520">
    <property type="entry name" value="RESPONSE REGULATOR RCP1-RELATED"/>
    <property type="match status" value="1"/>
</dbReference>